<dbReference type="InterPro" id="IPR036612">
    <property type="entry name" value="KH_dom_type_1_sf"/>
</dbReference>
<dbReference type="SUPFAM" id="SSF54791">
    <property type="entry name" value="Eukaryotic type KH-domain (KH-domain type I)"/>
    <property type="match status" value="4"/>
</dbReference>
<feature type="domain" description="K Homology" evidence="4">
    <location>
        <begin position="286"/>
        <end position="359"/>
    </location>
</feature>
<name>A0A2N9GM54_FAGSY</name>
<evidence type="ECO:0000313" key="5">
    <source>
        <dbReference type="EMBL" id="SPD00593.1"/>
    </source>
</evidence>
<feature type="region of interest" description="Disordered" evidence="3">
    <location>
        <begin position="1"/>
        <end position="41"/>
    </location>
</feature>
<feature type="compositionally biased region" description="Polar residues" evidence="3">
    <location>
        <begin position="504"/>
        <end position="518"/>
    </location>
</feature>
<feature type="domain" description="K Homology" evidence="4">
    <location>
        <begin position="133"/>
        <end position="207"/>
    </location>
</feature>
<dbReference type="PROSITE" id="PS50084">
    <property type="entry name" value="KH_TYPE_1"/>
    <property type="match status" value="4"/>
</dbReference>
<feature type="domain" description="K Homology" evidence="4">
    <location>
        <begin position="378"/>
        <end position="453"/>
    </location>
</feature>
<dbReference type="GO" id="GO:0003723">
    <property type="term" value="F:RNA binding"/>
    <property type="evidence" value="ECO:0007669"/>
    <property type="project" value="UniProtKB-UniRule"/>
</dbReference>
<protein>
    <recommendedName>
        <fullName evidence="4">K Homology domain-containing protein</fullName>
    </recommendedName>
</protein>
<evidence type="ECO:0000256" key="3">
    <source>
        <dbReference type="SAM" id="MobiDB-lite"/>
    </source>
</evidence>
<accession>A0A2N9GM54</accession>
<feature type="region of interest" description="Disordered" evidence="3">
    <location>
        <begin position="490"/>
        <end position="520"/>
    </location>
</feature>
<feature type="compositionally biased region" description="Polar residues" evidence="3">
    <location>
        <begin position="8"/>
        <end position="21"/>
    </location>
</feature>
<dbReference type="Gene3D" id="3.30.1370.10">
    <property type="entry name" value="K Homology domain, type 1"/>
    <property type="match status" value="3"/>
</dbReference>
<evidence type="ECO:0000256" key="1">
    <source>
        <dbReference type="ARBA" id="ARBA00022737"/>
    </source>
</evidence>
<keyword evidence="2" id="KW-0694">RNA-binding</keyword>
<dbReference type="CDD" id="cd22459">
    <property type="entry name" value="KH-I_PEPPER_rpt1_like"/>
    <property type="match status" value="1"/>
</dbReference>
<feature type="region of interest" description="Disordered" evidence="3">
    <location>
        <begin position="207"/>
        <end position="237"/>
    </location>
</feature>
<organism evidence="5">
    <name type="scientific">Fagus sylvatica</name>
    <name type="common">Beechnut</name>
    <dbReference type="NCBI Taxonomy" id="28930"/>
    <lineage>
        <taxon>Eukaryota</taxon>
        <taxon>Viridiplantae</taxon>
        <taxon>Streptophyta</taxon>
        <taxon>Embryophyta</taxon>
        <taxon>Tracheophyta</taxon>
        <taxon>Spermatophyta</taxon>
        <taxon>Magnoliopsida</taxon>
        <taxon>eudicotyledons</taxon>
        <taxon>Gunneridae</taxon>
        <taxon>Pentapetalae</taxon>
        <taxon>rosids</taxon>
        <taxon>fabids</taxon>
        <taxon>Fagales</taxon>
        <taxon>Fagaceae</taxon>
        <taxon>Fagus</taxon>
    </lineage>
</organism>
<dbReference type="AlphaFoldDB" id="A0A2N9GM54"/>
<proteinExistence type="predicted"/>
<feature type="domain" description="K Homology" evidence="4">
    <location>
        <begin position="43"/>
        <end position="125"/>
    </location>
</feature>
<evidence type="ECO:0000256" key="2">
    <source>
        <dbReference type="PROSITE-ProRule" id="PRU00117"/>
    </source>
</evidence>
<dbReference type="Gene3D" id="3.30.310.210">
    <property type="match status" value="1"/>
</dbReference>
<feature type="region of interest" description="Disordered" evidence="3">
    <location>
        <begin position="253"/>
        <end position="284"/>
    </location>
</feature>
<feature type="domain" description="K Homology" evidence="4">
    <location>
        <begin position="536"/>
        <end position="606"/>
    </location>
</feature>
<dbReference type="SMART" id="SM00322">
    <property type="entry name" value="KH"/>
    <property type="match status" value="5"/>
</dbReference>
<dbReference type="InterPro" id="IPR004088">
    <property type="entry name" value="KH_dom_type_1"/>
</dbReference>
<dbReference type="Pfam" id="PF00013">
    <property type="entry name" value="KH_1"/>
    <property type="match status" value="4"/>
</dbReference>
<keyword evidence="1" id="KW-0677">Repeat</keyword>
<reference evidence="5" key="1">
    <citation type="submission" date="2018-02" db="EMBL/GenBank/DDBJ databases">
        <authorList>
            <person name="Cohen D.B."/>
            <person name="Kent A.D."/>
        </authorList>
    </citation>
    <scope>NUCLEOTIDE SEQUENCE</scope>
</reference>
<evidence type="ECO:0000259" key="4">
    <source>
        <dbReference type="SMART" id="SM00322"/>
    </source>
</evidence>
<dbReference type="CDD" id="cd22460">
    <property type="entry name" value="KH-I_PEPPER_rpt2_like"/>
    <property type="match status" value="1"/>
</dbReference>
<gene>
    <name evidence="5" type="ORF">FSB_LOCUS28475</name>
</gene>
<dbReference type="InterPro" id="IPR004087">
    <property type="entry name" value="KH_dom"/>
</dbReference>
<feature type="compositionally biased region" description="Low complexity" evidence="3">
    <location>
        <begin position="254"/>
        <end position="284"/>
    </location>
</feature>
<dbReference type="EMBL" id="OIVN01002106">
    <property type="protein sequence ID" value="SPD00593.1"/>
    <property type="molecule type" value="Genomic_DNA"/>
</dbReference>
<sequence length="606" mass="65513">MEDPTCSPAFSGQPNDAVFSSQERDNSIKRHRPRRPLNKLPPGQVSFRILLHVSDGGGIIGNRRGVLSHICRETSSRIHCEAAVLGSDHRIVCVVGSGSLDRRISLNGEEREVSSAQEATIKVWEAVAQNEGDTVCCKLLAHNSQIGAVLGKGGKNIKRMKSNSGAKMIKIMRPHPHYTANDHELIQITGGFLSVKKALIDVSSSLQGCPPFDKPPNQTPLSRHPGASSSIRSPDPHATQVFPNLSTLLADLPGNWGNTSSNSDSWSSEGVSGQETNNTQQQQQKQEVVFRMLCSTHAAGYVIGKKGTIVRAMENEAGASIKFSTPLTESREREVTISAWENLESCVSPAQNAVLLVFTRIIEGVAERGYQSGFSQGRPVTAKLLVASDLVGCLGGNEGKVLSEMRGVTGADIRILEGDQILNCASVNDVVVQITGEYRSVQNALLKVTGSLRDNLLPVEVLKEERAKYPYMRVIEDPLRNDPLTHNVGALSPPRLPFPKTLGRGQTTANSDSGSGLRTNREDLELGSRHKLATVTNTTVEIAISEHVFSSVYGEDGNNLDRIIQISGAKVKVHDPHPGEREGRVVISGTPDETLAAQSLLRAFIH</sequence>
<dbReference type="PANTHER" id="PTHR10288">
    <property type="entry name" value="KH DOMAIN CONTAINING RNA BINDING PROTEIN"/>
    <property type="match status" value="1"/>
</dbReference>